<gene>
    <name evidence="2" type="ORF">FUA24_24315</name>
</gene>
<sequence>MENNKFILDSLKANLNSLDSATTWIFVTLLIVVLASFGSDEKLEFASFKIDRKYAGPIIYGMLVGLNFQVLKLLHNVNSILIEIKSGFGAETFELARIMLNKHPWIFNPFSEFESITSLIFDNLGYALLIVIWWMGNAIAYKLMFKQGRKIKLVGTGLAGLYLVFGLSSMAMIQAISEKVTYSSLKLITPFVGIVIGAVLFSALLYPLRKEIKSKKAVN</sequence>
<organism evidence="2 3">
    <name type="scientific">Seonamhaeicola marinus</name>
    <dbReference type="NCBI Taxonomy" id="1912246"/>
    <lineage>
        <taxon>Bacteria</taxon>
        <taxon>Pseudomonadati</taxon>
        <taxon>Bacteroidota</taxon>
        <taxon>Flavobacteriia</taxon>
        <taxon>Flavobacteriales</taxon>
        <taxon>Flavobacteriaceae</taxon>
    </lineage>
</organism>
<feature type="transmembrane region" description="Helical" evidence="1">
    <location>
        <begin position="153"/>
        <end position="176"/>
    </location>
</feature>
<dbReference type="AlphaFoldDB" id="A0A5D0H3Z4"/>
<reference evidence="2 3" key="1">
    <citation type="submission" date="2019-08" db="EMBL/GenBank/DDBJ databases">
        <title>Seonamhaeicola sediminis sp. nov., isolated from marine sediment.</title>
        <authorList>
            <person name="Cao W.R."/>
        </authorList>
    </citation>
    <scope>NUCLEOTIDE SEQUENCE [LARGE SCALE GENOMIC DNA]</scope>
    <source>
        <strain evidence="2 3">B011</strain>
    </source>
</reference>
<comment type="caution">
    <text evidence="2">The sequence shown here is derived from an EMBL/GenBank/DDBJ whole genome shotgun (WGS) entry which is preliminary data.</text>
</comment>
<feature type="transmembrane region" description="Helical" evidence="1">
    <location>
        <begin position="188"/>
        <end position="206"/>
    </location>
</feature>
<evidence type="ECO:0000313" key="3">
    <source>
        <dbReference type="Proteomes" id="UP000323930"/>
    </source>
</evidence>
<proteinExistence type="predicted"/>
<dbReference type="OrthoDB" id="10011333at2"/>
<keyword evidence="1" id="KW-0472">Membrane</keyword>
<dbReference type="Proteomes" id="UP000323930">
    <property type="component" value="Unassembled WGS sequence"/>
</dbReference>
<evidence type="ECO:0000256" key="1">
    <source>
        <dbReference type="SAM" id="Phobius"/>
    </source>
</evidence>
<feature type="transmembrane region" description="Helical" evidence="1">
    <location>
        <begin position="58"/>
        <end position="75"/>
    </location>
</feature>
<dbReference type="RefSeq" id="WP_148545996.1">
    <property type="nucleotide sequence ID" value="NZ_VSDQ01000852.1"/>
</dbReference>
<feature type="transmembrane region" description="Helical" evidence="1">
    <location>
        <begin position="124"/>
        <end position="141"/>
    </location>
</feature>
<dbReference type="EMBL" id="VSDQ01000852">
    <property type="protein sequence ID" value="TYA66008.1"/>
    <property type="molecule type" value="Genomic_DNA"/>
</dbReference>
<feature type="transmembrane region" description="Helical" evidence="1">
    <location>
        <begin position="20"/>
        <end position="37"/>
    </location>
</feature>
<keyword evidence="1" id="KW-1133">Transmembrane helix</keyword>
<keyword evidence="3" id="KW-1185">Reference proteome</keyword>
<accession>A0A5D0H3Z4</accession>
<name>A0A5D0H3Z4_9FLAO</name>
<evidence type="ECO:0000313" key="2">
    <source>
        <dbReference type="EMBL" id="TYA66008.1"/>
    </source>
</evidence>
<keyword evidence="1" id="KW-0812">Transmembrane</keyword>
<protein>
    <submittedName>
        <fullName evidence="2">Uncharacterized protein</fullName>
    </submittedName>
</protein>